<dbReference type="AlphaFoldDB" id="A0AAX6HBZ7"/>
<dbReference type="GO" id="GO:0006397">
    <property type="term" value="P:mRNA processing"/>
    <property type="evidence" value="ECO:0007669"/>
    <property type="project" value="UniProtKB-KW"/>
</dbReference>
<keyword evidence="4" id="KW-0508">mRNA splicing</keyword>
<sequence>MASQPHPDEVSYYSQSPNFVCILEIFFYYRQAFPNQGGDLGGDFSGNRSSAKRSGEKRPFGDHDAGEDVFDSKKGKLKVEESGPGAATGMILSLRESLQNCKDGLATCQAELESAKCEITKWHAAFQDGPATPAGGSPEPGLVVTYLQNLKSSEESLKEKLEKAKKREAAFIVTYAKREQEIADLKSAVRDLKKQLSSSSIQTRKFLLDPAIHEEFMRLKRLVEEKEKKVKELQENVEAVNFTPNSRKGRLLMDKCKTLSAQNAEVGEMTSEAKIHELGTKITELKSHNAELRNQFDALSQHTDGLISDVDRSHEMVFLLQEKIEMKDYEIDKVRAELKRTKEVLTEKESKPEEVGEFPREKEEDEAENMS</sequence>
<evidence type="ECO:0000256" key="6">
    <source>
        <dbReference type="SAM" id="Coils"/>
    </source>
</evidence>
<dbReference type="GO" id="GO:0008380">
    <property type="term" value="P:RNA splicing"/>
    <property type="evidence" value="ECO:0007669"/>
    <property type="project" value="UniProtKB-KW"/>
</dbReference>
<keyword evidence="3" id="KW-0507">mRNA processing</keyword>
<evidence type="ECO:0000256" key="2">
    <source>
        <dbReference type="ARBA" id="ARBA00010313"/>
    </source>
</evidence>
<evidence type="ECO:0000256" key="1">
    <source>
        <dbReference type="ARBA" id="ARBA00004123"/>
    </source>
</evidence>
<keyword evidence="9" id="KW-1185">Reference proteome</keyword>
<feature type="coiled-coil region" evidence="6">
    <location>
        <begin position="275"/>
        <end position="302"/>
    </location>
</feature>
<keyword evidence="6" id="KW-0175">Coiled coil</keyword>
<dbReference type="Proteomes" id="UP001140949">
    <property type="component" value="Unassembled WGS sequence"/>
</dbReference>
<comment type="similarity">
    <text evidence="2">Belongs to the fl(2)d family.</text>
</comment>
<comment type="caution">
    <text evidence="8">The sequence shown here is derived from an EMBL/GenBank/DDBJ whole genome shotgun (WGS) entry which is preliminary data.</text>
</comment>
<evidence type="ECO:0000256" key="5">
    <source>
        <dbReference type="ARBA" id="ARBA00023242"/>
    </source>
</evidence>
<feature type="compositionally biased region" description="Basic and acidic residues" evidence="7">
    <location>
        <begin position="53"/>
        <end position="81"/>
    </location>
</feature>
<dbReference type="GO" id="GO:0000381">
    <property type="term" value="P:regulation of alternative mRNA splicing, via spliceosome"/>
    <property type="evidence" value="ECO:0007669"/>
    <property type="project" value="InterPro"/>
</dbReference>
<dbReference type="GO" id="GO:0016556">
    <property type="term" value="P:mRNA modification"/>
    <property type="evidence" value="ECO:0007669"/>
    <property type="project" value="InterPro"/>
</dbReference>
<protein>
    <submittedName>
        <fullName evidence="8">FKBP12-interacting protein of 37 kDa</fullName>
    </submittedName>
</protein>
<name>A0AAX6HBZ7_IRIPA</name>
<evidence type="ECO:0000256" key="7">
    <source>
        <dbReference type="SAM" id="MobiDB-lite"/>
    </source>
</evidence>
<reference evidence="8" key="2">
    <citation type="submission" date="2023-04" db="EMBL/GenBank/DDBJ databases">
        <authorList>
            <person name="Bruccoleri R.E."/>
            <person name="Oakeley E.J."/>
            <person name="Faust A.-M."/>
            <person name="Dessus-Babus S."/>
            <person name="Altorfer M."/>
            <person name="Burckhardt D."/>
            <person name="Oertli M."/>
            <person name="Naumann U."/>
            <person name="Petersen F."/>
            <person name="Wong J."/>
        </authorList>
    </citation>
    <scope>NUCLEOTIDE SEQUENCE</scope>
    <source>
        <strain evidence="8">GSM-AAB239-AS_SAM_17_03QT</strain>
        <tissue evidence="8">Leaf</tissue>
    </source>
</reference>
<dbReference type="GO" id="GO:0005634">
    <property type="term" value="C:nucleus"/>
    <property type="evidence" value="ECO:0007669"/>
    <property type="project" value="UniProtKB-SubCell"/>
</dbReference>
<evidence type="ECO:0000256" key="4">
    <source>
        <dbReference type="ARBA" id="ARBA00023187"/>
    </source>
</evidence>
<dbReference type="Pfam" id="PF17098">
    <property type="entry name" value="Wtap"/>
    <property type="match status" value="1"/>
</dbReference>
<proteinExistence type="inferred from homology"/>
<feature type="region of interest" description="Disordered" evidence="7">
    <location>
        <begin position="342"/>
        <end position="371"/>
    </location>
</feature>
<feature type="coiled-coil region" evidence="6">
    <location>
        <begin position="147"/>
        <end position="243"/>
    </location>
</feature>
<accession>A0AAX6HBZ7</accession>
<dbReference type="EMBL" id="JANAVB010010600">
    <property type="protein sequence ID" value="KAJ6838579.1"/>
    <property type="molecule type" value="Genomic_DNA"/>
</dbReference>
<evidence type="ECO:0000313" key="8">
    <source>
        <dbReference type="EMBL" id="KAJ6838579.1"/>
    </source>
</evidence>
<reference evidence="8" key="1">
    <citation type="journal article" date="2023" name="GigaByte">
        <title>Genome assembly of the bearded iris, Iris pallida Lam.</title>
        <authorList>
            <person name="Bruccoleri R.E."/>
            <person name="Oakeley E.J."/>
            <person name="Faust A.M.E."/>
            <person name="Altorfer M."/>
            <person name="Dessus-Babus S."/>
            <person name="Burckhardt D."/>
            <person name="Oertli M."/>
            <person name="Naumann U."/>
            <person name="Petersen F."/>
            <person name="Wong J."/>
        </authorList>
    </citation>
    <scope>NUCLEOTIDE SEQUENCE</scope>
    <source>
        <strain evidence="8">GSM-AAB239-AS_SAM_17_03QT</strain>
    </source>
</reference>
<feature type="compositionally biased region" description="Basic and acidic residues" evidence="7">
    <location>
        <begin position="342"/>
        <end position="362"/>
    </location>
</feature>
<gene>
    <name evidence="8" type="ORF">M6B38_318150</name>
</gene>
<comment type="subcellular location">
    <subcellularLocation>
        <location evidence="1">Nucleus</location>
    </subcellularLocation>
</comment>
<dbReference type="PANTHER" id="PTHR15217">
    <property type="entry name" value="WILMS' TUMOR 1-ASSOCIATING PROTEIN"/>
    <property type="match status" value="1"/>
</dbReference>
<dbReference type="InterPro" id="IPR033757">
    <property type="entry name" value="WTAP"/>
</dbReference>
<feature type="region of interest" description="Disordered" evidence="7">
    <location>
        <begin position="40"/>
        <end position="82"/>
    </location>
</feature>
<evidence type="ECO:0000256" key="3">
    <source>
        <dbReference type="ARBA" id="ARBA00022664"/>
    </source>
</evidence>
<evidence type="ECO:0000313" key="9">
    <source>
        <dbReference type="Proteomes" id="UP001140949"/>
    </source>
</evidence>
<dbReference type="PANTHER" id="PTHR15217:SF0">
    <property type="entry name" value="PRE-MRNA-SPLICING REGULATOR WTAP"/>
    <property type="match status" value="1"/>
</dbReference>
<keyword evidence="5" id="KW-0539">Nucleus</keyword>
<organism evidence="8 9">
    <name type="scientific">Iris pallida</name>
    <name type="common">Sweet iris</name>
    <dbReference type="NCBI Taxonomy" id="29817"/>
    <lineage>
        <taxon>Eukaryota</taxon>
        <taxon>Viridiplantae</taxon>
        <taxon>Streptophyta</taxon>
        <taxon>Embryophyta</taxon>
        <taxon>Tracheophyta</taxon>
        <taxon>Spermatophyta</taxon>
        <taxon>Magnoliopsida</taxon>
        <taxon>Liliopsida</taxon>
        <taxon>Asparagales</taxon>
        <taxon>Iridaceae</taxon>
        <taxon>Iridoideae</taxon>
        <taxon>Irideae</taxon>
        <taxon>Iris</taxon>
    </lineage>
</organism>